<feature type="compositionally biased region" description="Polar residues" evidence="1">
    <location>
        <begin position="57"/>
        <end position="67"/>
    </location>
</feature>
<keyword evidence="4" id="KW-1185">Reference proteome</keyword>
<feature type="compositionally biased region" description="Polar residues" evidence="1">
    <location>
        <begin position="23"/>
        <end position="33"/>
    </location>
</feature>
<feature type="compositionally biased region" description="Polar residues" evidence="1">
    <location>
        <begin position="125"/>
        <end position="136"/>
    </location>
</feature>
<feature type="region of interest" description="Disordered" evidence="1">
    <location>
        <begin position="22"/>
        <end position="150"/>
    </location>
</feature>
<name>W9GKD4_9MICO</name>
<feature type="compositionally biased region" description="Polar residues" evidence="1">
    <location>
        <begin position="78"/>
        <end position="94"/>
    </location>
</feature>
<gene>
    <name evidence="3" type="ORF">N864_02190</name>
</gene>
<dbReference type="OrthoDB" id="505641at2"/>
<evidence type="ECO:0000313" key="3">
    <source>
        <dbReference type="EMBL" id="EWT05293.1"/>
    </source>
</evidence>
<dbReference type="InterPro" id="IPR011050">
    <property type="entry name" value="Pectin_lyase_fold/virulence"/>
</dbReference>
<feature type="chain" id="PRO_5038409434" description="Right handed beta helix domain-containing protein" evidence="2">
    <location>
        <begin position="21"/>
        <end position="391"/>
    </location>
</feature>
<dbReference type="AlphaFoldDB" id="W9GKD4"/>
<feature type="compositionally biased region" description="Low complexity" evidence="1">
    <location>
        <begin position="137"/>
        <end position="150"/>
    </location>
</feature>
<dbReference type="RefSeq" id="WP_051518593.1">
    <property type="nucleotide sequence ID" value="NZ_AWQS01000126.1"/>
</dbReference>
<feature type="compositionally biased region" description="Low complexity" evidence="1">
    <location>
        <begin position="110"/>
        <end position="124"/>
    </location>
</feature>
<feature type="signal peptide" evidence="2">
    <location>
        <begin position="1"/>
        <end position="20"/>
    </location>
</feature>
<sequence>MLAAAALAVSFSGLTAFGLAQGFSDSGQSTAASSGPVGVAPTEGSPAVSEAPADLGTGSTDVAATHQQKARADRSKQRTTAGSAKSAPTDSNVGQRRPPAGDQHSSRGSAATATVATPTVAPTTQHQRTQAATVRNTAATDPTTTSSSATAAVGACQFKPSSANTGASGTRSNLGVTTVGAGQTLANANVGSLVITGANATIRNVAVNGNILVKADGAMIDHVTARGIAISSASNATVRYSNVGYTKGDGINVTSDRGVMSRNILFSHNFVHDPRVPAGAHYDGSQVRGVDGLTINCSTYDPGPYASQFNAGVYLEDANGGTSNVKVTNNWLYGFGFSVMMDARNVTLQGNRLGGDIHWGTCYIGKRVGTAGLTSLGNVWDSSGKSLALCK</sequence>
<dbReference type="SUPFAM" id="SSF51126">
    <property type="entry name" value="Pectin lyase-like"/>
    <property type="match status" value="1"/>
</dbReference>
<keyword evidence="2" id="KW-0732">Signal</keyword>
<dbReference type="Proteomes" id="UP000019494">
    <property type="component" value="Unassembled WGS sequence"/>
</dbReference>
<comment type="caution">
    <text evidence="3">The sequence shown here is derived from an EMBL/GenBank/DDBJ whole genome shotgun (WGS) entry which is preliminary data.</text>
</comment>
<evidence type="ECO:0000313" key="4">
    <source>
        <dbReference type="Proteomes" id="UP000019494"/>
    </source>
</evidence>
<dbReference type="EMBL" id="AWQS01000126">
    <property type="protein sequence ID" value="EWT05293.1"/>
    <property type="molecule type" value="Genomic_DNA"/>
</dbReference>
<evidence type="ECO:0000256" key="1">
    <source>
        <dbReference type="SAM" id="MobiDB-lite"/>
    </source>
</evidence>
<evidence type="ECO:0000256" key="2">
    <source>
        <dbReference type="SAM" id="SignalP"/>
    </source>
</evidence>
<organism evidence="3 4">
    <name type="scientific">Intrasporangium chromatireducens Q5-1</name>
    <dbReference type="NCBI Taxonomy" id="584657"/>
    <lineage>
        <taxon>Bacteria</taxon>
        <taxon>Bacillati</taxon>
        <taxon>Actinomycetota</taxon>
        <taxon>Actinomycetes</taxon>
        <taxon>Micrococcales</taxon>
        <taxon>Intrasporangiaceae</taxon>
        <taxon>Intrasporangium</taxon>
    </lineage>
</organism>
<protein>
    <recommendedName>
        <fullName evidence="5">Right handed beta helix domain-containing protein</fullName>
    </recommendedName>
</protein>
<reference evidence="4" key="1">
    <citation type="submission" date="2013-08" db="EMBL/GenBank/DDBJ databases">
        <title>Intrasporangium oryzae NRRL B-24470.</title>
        <authorList>
            <person name="Liu H."/>
            <person name="Wang G."/>
        </authorList>
    </citation>
    <scope>NUCLEOTIDE SEQUENCE [LARGE SCALE GENOMIC DNA]</scope>
    <source>
        <strain evidence="4">Q5-1</strain>
    </source>
</reference>
<accession>W9GKD4</accession>
<proteinExistence type="predicted"/>
<evidence type="ECO:0008006" key="5">
    <source>
        <dbReference type="Google" id="ProtNLM"/>
    </source>
</evidence>